<keyword evidence="3" id="KW-1185">Reference proteome</keyword>
<dbReference type="EMBL" id="CABFNS010000798">
    <property type="protein sequence ID" value="VUC29293.1"/>
    <property type="molecule type" value="Genomic_DNA"/>
</dbReference>
<comment type="caution">
    <text evidence="2">The sequence shown here is derived from an EMBL/GenBank/DDBJ whole genome shotgun (WGS) entry which is preliminary data.</text>
</comment>
<organism evidence="2 3">
    <name type="scientific">Bionectria ochroleuca</name>
    <name type="common">Gliocladium roseum</name>
    <dbReference type="NCBI Taxonomy" id="29856"/>
    <lineage>
        <taxon>Eukaryota</taxon>
        <taxon>Fungi</taxon>
        <taxon>Dikarya</taxon>
        <taxon>Ascomycota</taxon>
        <taxon>Pezizomycotina</taxon>
        <taxon>Sordariomycetes</taxon>
        <taxon>Hypocreomycetidae</taxon>
        <taxon>Hypocreales</taxon>
        <taxon>Bionectriaceae</taxon>
        <taxon>Clonostachys</taxon>
    </lineage>
</organism>
<gene>
    <name evidence="2" type="ORF">CLO192961_LOCUS252347</name>
</gene>
<evidence type="ECO:0000256" key="1">
    <source>
        <dbReference type="SAM" id="MobiDB-lite"/>
    </source>
</evidence>
<accession>A0ABY6UEX0</accession>
<dbReference type="Proteomes" id="UP000766486">
    <property type="component" value="Unassembled WGS sequence"/>
</dbReference>
<proteinExistence type="predicted"/>
<evidence type="ECO:0000313" key="3">
    <source>
        <dbReference type="Proteomes" id="UP000766486"/>
    </source>
</evidence>
<sequence>MEKHLLTAGRPDKTKTIAPVGIPFDRSSSYRVGKMREAAQEIKGLHSATGYGPQTQTIFLGWDEEAVRQAAFDHGDKEAAETRAAEKQRVEGRDKQHQKYLEFLKGKGRQMTCSPAGRYIVDCDEIEKEDDVKDLTLDINETDHDGIFSVGFNFGILEGVMLICADKGKLDEYASRLDADEESDEGDTDEFDSSDEEDMEDDNESRVDEMSGESNLGSGMRGRKRKSQASAPRREPGKKARTASAQPLQYFIKFRCRETGEGQLYPEAEEGTLRFKDKRMAAFSGKVDMAVWAPR</sequence>
<feature type="region of interest" description="Disordered" evidence="1">
    <location>
        <begin position="176"/>
        <end position="244"/>
    </location>
</feature>
<feature type="compositionally biased region" description="Acidic residues" evidence="1">
    <location>
        <begin position="179"/>
        <end position="203"/>
    </location>
</feature>
<protein>
    <submittedName>
        <fullName evidence="2">Uncharacterized protein</fullName>
    </submittedName>
</protein>
<name>A0ABY6UEX0_BIOOC</name>
<reference evidence="2 3" key="1">
    <citation type="submission" date="2019-06" db="EMBL/GenBank/DDBJ databases">
        <authorList>
            <person name="Broberg M."/>
        </authorList>
    </citation>
    <scope>NUCLEOTIDE SEQUENCE [LARGE SCALE GENOMIC DNA]</scope>
</reference>
<evidence type="ECO:0000313" key="2">
    <source>
        <dbReference type="EMBL" id="VUC29293.1"/>
    </source>
</evidence>